<dbReference type="GO" id="GO:0008237">
    <property type="term" value="F:metallopeptidase activity"/>
    <property type="evidence" value="ECO:0007669"/>
    <property type="project" value="UniProtKB-KW"/>
</dbReference>
<reference evidence="16 17" key="1">
    <citation type="journal article" date="2023" name="Elife">
        <title>Identification of key yeast species and microbe-microbe interactions impacting larval growth of Drosophila in the wild.</title>
        <authorList>
            <person name="Mure A."/>
            <person name="Sugiura Y."/>
            <person name="Maeda R."/>
            <person name="Honda K."/>
            <person name="Sakurai N."/>
            <person name="Takahashi Y."/>
            <person name="Watada M."/>
            <person name="Katoh T."/>
            <person name="Gotoh A."/>
            <person name="Gotoh Y."/>
            <person name="Taniguchi I."/>
            <person name="Nakamura K."/>
            <person name="Hayashi T."/>
            <person name="Katayama T."/>
            <person name="Uemura T."/>
            <person name="Hattori Y."/>
        </authorList>
    </citation>
    <scope>NUCLEOTIDE SEQUENCE [LARGE SCALE GENOMIC DNA]</scope>
    <source>
        <strain evidence="16 17">KH-74</strain>
    </source>
</reference>
<feature type="compositionally biased region" description="Basic and acidic residues" evidence="14">
    <location>
        <begin position="20"/>
        <end position="31"/>
    </location>
</feature>
<feature type="region of interest" description="Disordered" evidence="14">
    <location>
        <begin position="20"/>
        <end position="61"/>
    </location>
</feature>
<accession>A0AAV5RUT8</accession>
<comment type="similarity">
    <text evidence="3">Belongs to the peptidase M67A family. CSN5 subfamily.</text>
</comment>
<evidence type="ECO:0000256" key="4">
    <source>
        <dbReference type="ARBA" id="ARBA00011098"/>
    </source>
</evidence>
<dbReference type="SUPFAM" id="SSF102712">
    <property type="entry name" value="JAB1/MPN domain"/>
    <property type="match status" value="1"/>
</dbReference>
<dbReference type="PANTHER" id="PTHR10410">
    <property type="entry name" value="EUKARYOTIC TRANSLATION INITIATION FACTOR 3 -RELATED"/>
    <property type="match status" value="1"/>
</dbReference>
<dbReference type="Gene3D" id="3.40.140.10">
    <property type="entry name" value="Cytidine Deaminase, domain 2"/>
    <property type="match status" value="1"/>
</dbReference>
<dbReference type="Proteomes" id="UP001377567">
    <property type="component" value="Unassembled WGS sequence"/>
</dbReference>
<keyword evidence="17" id="KW-1185">Reference proteome</keyword>
<evidence type="ECO:0000256" key="1">
    <source>
        <dbReference type="ARBA" id="ARBA00004123"/>
    </source>
</evidence>
<evidence type="ECO:0000256" key="12">
    <source>
        <dbReference type="ARBA" id="ARBA00023049"/>
    </source>
</evidence>
<keyword evidence="8" id="KW-0479">Metal-binding</keyword>
<comment type="subunit">
    <text evidence="4">Component of the COP9 signalosome (CSN) complex.</text>
</comment>
<proteinExistence type="inferred from homology"/>
<evidence type="ECO:0000256" key="13">
    <source>
        <dbReference type="ARBA" id="ARBA00023242"/>
    </source>
</evidence>
<dbReference type="InterPro" id="IPR050242">
    <property type="entry name" value="JAMM_MPN+_peptidase_M67A"/>
</dbReference>
<comment type="caution">
    <text evidence="16">The sequence shown here is derived from an EMBL/GenBank/DDBJ whole genome shotgun (WGS) entry which is preliminary data.</text>
</comment>
<evidence type="ECO:0000259" key="15">
    <source>
        <dbReference type="PROSITE" id="PS50249"/>
    </source>
</evidence>
<evidence type="ECO:0000256" key="3">
    <source>
        <dbReference type="ARBA" id="ARBA00006008"/>
    </source>
</evidence>
<evidence type="ECO:0000313" key="16">
    <source>
        <dbReference type="EMBL" id="GMM55190.1"/>
    </source>
</evidence>
<evidence type="ECO:0000256" key="14">
    <source>
        <dbReference type="SAM" id="MobiDB-lite"/>
    </source>
</evidence>
<keyword evidence="6" id="KW-0963">Cytoplasm</keyword>
<protein>
    <recommendedName>
        <fullName evidence="5">COP9 signalosome complex subunit 5</fullName>
    </recommendedName>
</protein>
<dbReference type="FunFam" id="3.40.140.10:FF:000203">
    <property type="entry name" value="COP9 signalosome complex subunit 5"/>
    <property type="match status" value="1"/>
</dbReference>
<organism evidence="16 17">
    <name type="scientific">Maudiozyma humilis</name>
    <name type="common">Sour dough yeast</name>
    <name type="synonym">Kazachstania humilis</name>
    <dbReference type="NCBI Taxonomy" id="51915"/>
    <lineage>
        <taxon>Eukaryota</taxon>
        <taxon>Fungi</taxon>
        <taxon>Dikarya</taxon>
        <taxon>Ascomycota</taxon>
        <taxon>Saccharomycotina</taxon>
        <taxon>Saccharomycetes</taxon>
        <taxon>Saccharomycetales</taxon>
        <taxon>Saccharomycetaceae</taxon>
        <taxon>Maudiozyma</taxon>
    </lineage>
</organism>
<keyword evidence="11" id="KW-0862">Zinc</keyword>
<evidence type="ECO:0000256" key="9">
    <source>
        <dbReference type="ARBA" id="ARBA00022790"/>
    </source>
</evidence>
<keyword evidence="10" id="KW-0378">Hydrolase</keyword>
<evidence type="ECO:0000256" key="5">
    <source>
        <dbReference type="ARBA" id="ARBA00014880"/>
    </source>
</evidence>
<evidence type="ECO:0000313" key="17">
    <source>
        <dbReference type="Proteomes" id="UP001377567"/>
    </source>
</evidence>
<dbReference type="GO" id="GO:0046872">
    <property type="term" value="F:metal ion binding"/>
    <property type="evidence" value="ECO:0007669"/>
    <property type="project" value="UniProtKB-KW"/>
</dbReference>
<evidence type="ECO:0000256" key="11">
    <source>
        <dbReference type="ARBA" id="ARBA00022833"/>
    </source>
</evidence>
<evidence type="ECO:0000256" key="6">
    <source>
        <dbReference type="ARBA" id="ARBA00022490"/>
    </source>
</evidence>
<evidence type="ECO:0000256" key="8">
    <source>
        <dbReference type="ARBA" id="ARBA00022723"/>
    </source>
</evidence>
<dbReference type="InterPro" id="IPR037518">
    <property type="entry name" value="MPN"/>
</dbReference>
<evidence type="ECO:0000256" key="7">
    <source>
        <dbReference type="ARBA" id="ARBA00022670"/>
    </source>
</evidence>
<evidence type="ECO:0000256" key="10">
    <source>
        <dbReference type="ARBA" id="ARBA00022801"/>
    </source>
</evidence>
<keyword evidence="9" id="KW-0736">Signalosome</keyword>
<dbReference type="GO" id="GO:0006508">
    <property type="term" value="P:proteolysis"/>
    <property type="evidence" value="ECO:0007669"/>
    <property type="project" value="UniProtKB-KW"/>
</dbReference>
<keyword evidence="13" id="KW-0539">Nucleus</keyword>
<dbReference type="EMBL" id="BTGD01000005">
    <property type="protein sequence ID" value="GMM55190.1"/>
    <property type="molecule type" value="Genomic_DNA"/>
</dbReference>
<sequence length="492" mass="55118">MFFYDRSVAELREEIRTDYGESRRVSSHDPHGNLQSGFLNRPLGTPGTKESMGTPSHGPQQRDIIARCIRKKSGSAMNATRAKENPHFYNKVIMSERCCRQMLEHAVSGGDNEIMGMLVGTTIGSTFVVLQTFELPVLGTETRVNAMSECYEYMVQYMDSMIPTGPDGSAMNIVGWYHSHPGYDCWLSNIDMQTQQLNQSFQDPYLAVVVDPKKSVSDGAVRIGAYRTVKTSQKDKIPRETVPVTESEKLQRTDDLQFYELPITMVGSELDDTFTKDKLKIEIHPSDRTYETKMLDNLFDSMKQIVALNEVIGNSEESAVTKSNANAAESSPARLLNPGRLKRTMSSSMQSTVSVDEESDIDMIHEMYSEKDADVESVTSSIGTVPDNHMSILRPHSGLAQSNASSSLNLQTLQRRTPLSSSLLDGIPATSLGTMDSGPDGVAFRRPTADDLTLTLQRDNLSNSYTRNKRELLRYKLQEYKNLRFYRDTFTL</sequence>
<dbReference type="InterPro" id="IPR000555">
    <property type="entry name" value="JAMM/MPN+_dom"/>
</dbReference>
<dbReference type="PROSITE" id="PS50249">
    <property type="entry name" value="MPN"/>
    <property type="match status" value="1"/>
</dbReference>
<evidence type="ECO:0000256" key="2">
    <source>
        <dbReference type="ARBA" id="ARBA00004496"/>
    </source>
</evidence>
<keyword evidence="7" id="KW-0645">Protease</keyword>
<dbReference type="SMART" id="SM00232">
    <property type="entry name" value="JAB_MPN"/>
    <property type="match status" value="1"/>
</dbReference>
<keyword evidence="12" id="KW-0482">Metalloprotease</keyword>
<feature type="domain" description="MPN" evidence="15">
    <location>
        <begin position="92"/>
        <end position="232"/>
    </location>
</feature>
<comment type="subcellular location">
    <subcellularLocation>
        <location evidence="2">Cytoplasm</location>
    </subcellularLocation>
    <subcellularLocation>
        <location evidence="1">Nucleus</location>
    </subcellularLocation>
</comment>
<dbReference type="GO" id="GO:0008180">
    <property type="term" value="C:COP9 signalosome"/>
    <property type="evidence" value="ECO:0007669"/>
    <property type="project" value="UniProtKB-KW"/>
</dbReference>
<dbReference type="GO" id="GO:0005737">
    <property type="term" value="C:cytoplasm"/>
    <property type="evidence" value="ECO:0007669"/>
    <property type="project" value="UniProtKB-SubCell"/>
</dbReference>
<name>A0AAV5RUT8_MAUHU</name>
<gene>
    <name evidence="16" type="ORF">DAKH74_018060</name>
</gene>
<dbReference type="Pfam" id="PF01398">
    <property type="entry name" value="JAB"/>
    <property type="match status" value="1"/>
</dbReference>
<dbReference type="AlphaFoldDB" id="A0AAV5RUT8"/>